<dbReference type="eggNOG" id="ENOG502RC95">
    <property type="taxonomic scope" value="Eukaryota"/>
</dbReference>
<evidence type="ECO:0000256" key="2">
    <source>
        <dbReference type="SAM" id="MobiDB-lite"/>
    </source>
</evidence>
<feature type="compositionally biased region" description="Low complexity" evidence="2">
    <location>
        <begin position="413"/>
        <end position="424"/>
    </location>
</feature>
<dbReference type="VEuPathDB" id="FungiDB:PYU1_G003726"/>
<reference evidence="3" key="3">
    <citation type="submission" date="2015-02" db="UniProtKB">
        <authorList>
            <consortium name="EnsemblProtists"/>
        </authorList>
    </citation>
    <scope>IDENTIFICATION</scope>
    <source>
        <strain evidence="3">DAOM BR144</strain>
    </source>
</reference>
<feature type="coiled-coil region" evidence="1">
    <location>
        <begin position="165"/>
        <end position="210"/>
    </location>
</feature>
<feature type="region of interest" description="Disordered" evidence="2">
    <location>
        <begin position="1"/>
        <end position="28"/>
    </location>
</feature>
<feature type="coiled-coil region" evidence="1">
    <location>
        <begin position="240"/>
        <end position="295"/>
    </location>
</feature>
<dbReference type="AlphaFoldDB" id="K3WFJ5"/>
<dbReference type="EMBL" id="GL376638">
    <property type="status" value="NOT_ANNOTATED_CDS"/>
    <property type="molecule type" value="Genomic_DNA"/>
</dbReference>
<organism evidence="3 4">
    <name type="scientific">Globisporangium ultimum (strain ATCC 200006 / CBS 805.95 / DAOM BR144)</name>
    <name type="common">Pythium ultimum</name>
    <dbReference type="NCBI Taxonomy" id="431595"/>
    <lineage>
        <taxon>Eukaryota</taxon>
        <taxon>Sar</taxon>
        <taxon>Stramenopiles</taxon>
        <taxon>Oomycota</taxon>
        <taxon>Peronosporomycetes</taxon>
        <taxon>Pythiales</taxon>
        <taxon>Pythiaceae</taxon>
        <taxon>Globisporangium</taxon>
    </lineage>
</organism>
<dbReference type="InParanoid" id="K3WFJ5"/>
<evidence type="ECO:0000256" key="1">
    <source>
        <dbReference type="SAM" id="Coils"/>
    </source>
</evidence>
<feature type="region of interest" description="Disordered" evidence="2">
    <location>
        <begin position="621"/>
        <end position="706"/>
    </location>
</feature>
<reference evidence="4" key="2">
    <citation type="submission" date="2010-04" db="EMBL/GenBank/DDBJ databases">
        <authorList>
            <person name="Buell R."/>
            <person name="Hamilton J."/>
            <person name="Hostetler J."/>
        </authorList>
    </citation>
    <scope>NUCLEOTIDE SEQUENCE [LARGE SCALE GENOMIC DNA]</scope>
    <source>
        <strain evidence="4">DAOM:BR144</strain>
    </source>
</reference>
<keyword evidence="1" id="KW-0175">Coiled coil</keyword>
<dbReference type="Proteomes" id="UP000019132">
    <property type="component" value="Unassembled WGS sequence"/>
</dbReference>
<feature type="region of interest" description="Disordered" evidence="2">
    <location>
        <begin position="408"/>
        <end position="435"/>
    </location>
</feature>
<dbReference type="STRING" id="431595.K3WFJ5"/>
<dbReference type="EnsemblProtists" id="PYU1_T003736">
    <property type="protein sequence ID" value="PYU1_T003736"/>
    <property type="gene ID" value="PYU1_G003726"/>
</dbReference>
<proteinExistence type="predicted"/>
<evidence type="ECO:0000313" key="4">
    <source>
        <dbReference type="Proteomes" id="UP000019132"/>
    </source>
</evidence>
<feature type="region of interest" description="Disordered" evidence="2">
    <location>
        <begin position="573"/>
        <end position="595"/>
    </location>
</feature>
<evidence type="ECO:0000313" key="3">
    <source>
        <dbReference type="EnsemblProtists" id="PYU1_T003736"/>
    </source>
</evidence>
<feature type="compositionally biased region" description="Polar residues" evidence="2">
    <location>
        <begin position="624"/>
        <end position="643"/>
    </location>
</feature>
<reference evidence="4" key="1">
    <citation type="journal article" date="2010" name="Genome Biol.">
        <title>Genome sequence of the necrotrophic plant pathogen Pythium ultimum reveals original pathogenicity mechanisms and effector repertoire.</title>
        <authorList>
            <person name="Levesque C.A."/>
            <person name="Brouwer H."/>
            <person name="Cano L."/>
            <person name="Hamilton J.P."/>
            <person name="Holt C."/>
            <person name="Huitema E."/>
            <person name="Raffaele S."/>
            <person name="Robideau G.P."/>
            <person name="Thines M."/>
            <person name="Win J."/>
            <person name="Zerillo M.M."/>
            <person name="Beakes G.W."/>
            <person name="Boore J.L."/>
            <person name="Busam D."/>
            <person name="Dumas B."/>
            <person name="Ferriera S."/>
            <person name="Fuerstenberg S.I."/>
            <person name="Gachon C.M."/>
            <person name="Gaulin E."/>
            <person name="Govers F."/>
            <person name="Grenville-Briggs L."/>
            <person name="Horner N."/>
            <person name="Hostetler J."/>
            <person name="Jiang R.H."/>
            <person name="Johnson J."/>
            <person name="Krajaejun T."/>
            <person name="Lin H."/>
            <person name="Meijer H.J."/>
            <person name="Moore B."/>
            <person name="Morris P."/>
            <person name="Phuntmart V."/>
            <person name="Puiu D."/>
            <person name="Shetty J."/>
            <person name="Stajich J.E."/>
            <person name="Tripathy S."/>
            <person name="Wawra S."/>
            <person name="van West P."/>
            <person name="Whitty B.R."/>
            <person name="Coutinho P.M."/>
            <person name="Henrissat B."/>
            <person name="Martin F."/>
            <person name="Thomas P.D."/>
            <person name="Tyler B.M."/>
            <person name="De Vries R.P."/>
            <person name="Kamoun S."/>
            <person name="Yandell M."/>
            <person name="Tisserat N."/>
            <person name="Buell C.R."/>
        </authorList>
    </citation>
    <scope>NUCLEOTIDE SEQUENCE</scope>
    <source>
        <strain evidence="4">DAOM:BR144</strain>
    </source>
</reference>
<name>K3WFJ5_GLOUD</name>
<feature type="compositionally biased region" description="Low complexity" evidence="2">
    <location>
        <begin position="678"/>
        <end position="688"/>
    </location>
</feature>
<keyword evidence="4" id="KW-1185">Reference proteome</keyword>
<protein>
    <submittedName>
        <fullName evidence="3">Uncharacterized protein</fullName>
    </submittedName>
</protein>
<dbReference type="HOGENOM" id="CLU_011288_0_0_1"/>
<feature type="compositionally biased region" description="Polar residues" evidence="2">
    <location>
        <begin position="573"/>
        <end position="593"/>
    </location>
</feature>
<accession>K3WFJ5</accession>
<sequence>MKQRKTRAAFNSSNDDEEETTRAFSRTQNYDTSVQTDADIHEDAIVQWLSLLTQKVDLVAANYGHEATENFRVTAEYLRDFDAATTTSKAVDETSRAKLKNDKSVRSSSWHVGGSLKLYLPQTMADHFLALERSIAGFNITIETSSKRKLERFEQSIRQIQEYHHEKLQRVVDESLEELKQVRGKYKKTQDQLEEELRIAVRSMEEWKQRAFEVEHKSTLERETIESKAATFREKFELLSIRFEEDIQRIKQQLEQLRKEKDFALQSRTELQLQEEALKKEVSTLQQTLEVLQRTRDQESSIFEKEKQKWNDALQQLHHSTDTAIHEIAKENQLLIQTLEQVNKKHALEMETLENRFKMAAEDKSQHTFTSEMVEKLQRKHKAQIEALRAKYEHEIEEQGQAVAKALEEVRASQKQSQSAQTQTEEPSPFDDAIGRSSREIAEERIQELSRKCRALEKLLDKKFEQSSQNGSMSPLCMSCNSSELSQSLRSAASSGKNEFLTTHAATSGARGERLMRYSPKSLSSSQQSFEDALFPDDDFDTTAVNTTMMDLTLRNDSTWANSSMASLDTMSPYQALSRPQSASRTGNGSGVTMSGVPSHADVLALVRKLEKLAVLRENKLQNEPESEQSTLYRTPPARSSSARNRKPPPIQHRQRDGSAKRVPTKPLTSKPLMLRGSSTASSPASSTPRRHTRLPRSDTTMSRFV</sequence>